<gene>
    <name evidence="2" type="ORF">SAMN05444167_0809</name>
</gene>
<protein>
    <submittedName>
        <fullName evidence="2">40-residue YVTN family beta-propeller repeat-containing protein</fullName>
    </submittedName>
</protein>
<dbReference type="Gene3D" id="2.130.10.10">
    <property type="entry name" value="YVTN repeat-like/Quinoprotein amine dehydrogenase"/>
    <property type="match status" value="2"/>
</dbReference>
<organism evidence="2 3">
    <name type="scientific">Terriglobus roseus</name>
    <dbReference type="NCBI Taxonomy" id="392734"/>
    <lineage>
        <taxon>Bacteria</taxon>
        <taxon>Pseudomonadati</taxon>
        <taxon>Acidobacteriota</taxon>
        <taxon>Terriglobia</taxon>
        <taxon>Terriglobales</taxon>
        <taxon>Acidobacteriaceae</taxon>
        <taxon>Terriglobus</taxon>
    </lineage>
</organism>
<dbReference type="RefSeq" id="WP_083344022.1">
    <property type="nucleotide sequence ID" value="NZ_LT629690.1"/>
</dbReference>
<feature type="chain" id="PRO_5009241210" evidence="1">
    <location>
        <begin position="21"/>
        <end position="336"/>
    </location>
</feature>
<sequence>MRFSRPGAVACFLFPLICTAQNYHVSNHWAIGGEGGWDYLLSDDAAHRLYVTHGPKVEVLDTTTGKLIGSVSGLKGTHGVALNPDGKTGYISDGGGNAIVVFDRTSLSIISTVPVGTNPDGIAYEPVTNSVWAFNGRSKNVSVMSATNNQVVATIALPGKPEFPQGDGKGYVYVNIEDKNEIVKLDAKSHTIVGTWPLSGCESPSGLAIDRAQHRLFSVCDGNKMGISDYASGKLLGLASIGDGPDAAGFDGKLHLAFSSNGQGTVSVVDTSKPNYPTIQTVTTVKGARTMAYDAATGRIFLSAAKYGAAPAPTAATPHPRPTVLPGSFEILVISR</sequence>
<keyword evidence="3" id="KW-1185">Reference proteome</keyword>
<dbReference type="OrthoDB" id="7187796at2"/>
<dbReference type="PANTHER" id="PTHR47197">
    <property type="entry name" value="PROTEIN NIRF"/>
    <property type="match status" value="1"/>
</dbReference>
<evidence type="ECO:0000313" key="2">
    <source>
        <dbReference type="EMBL" id="SDE91822.1"/>
    </source>
</evidence>
<feature type="signal peptide" evidence="1">
    <location>
        <begin position="1"/>
        <end position="20"/>
    </location>
</feature>
<reference evidence="2 3" key="1">
    <citation type="submission" date="2016-10" db="EMBL/GenBank/DDBJ databases">
        <authorList>
            <person name="de Groot N.N."/>
        </authorList>
    </citation>
    <scope>NUCLEOTIDE SEQUENCE [LARGE SCALE GENOMIC DNA]</scope>
    <source>
        <strain evidence="2 3">GAS232</strain>
    </source>
</reference>
<dbReference type="SUPFAM" id="SSF51004">
    <property type="entry name" value="C-terminal (heme d1) domain of cytochrome cd1-nitrite reductase"/>
    <property type="match status" value="1"/>
</dbReference>
<evidence type="ECO:0000256" key="1">
    <source>
        <dbReference type="SAM" id="SignalP"/>
    </source>
</evidence>
<evidence type="ECO:0000313" key="3">
    <source>
        <dbReference type="Proteomes" id="UP000182427"/>
    </source>
</evidence>
<dbReference type="Proteomes" id="UP000182427">
    <property type="component" value="Chromosome I"/>
</dbReference>
<dbReference type="InterPro" id="IPR011048">
    <property type="entry name" value="Haem_d1_sf"/>
</dbReference>
<name>A0A1G7GUJ5_9BACT</name>
<dbReference type="AlphaFoldDB" id="A0A1G7GUJ5"/>
<dbReference type="PANTHER" id="PTHR47197:SF3">
    <property type="entry name" value="DIHYDRO-HEME D1 DEHYDROGENASE"/>
    <property type="match status" value="1"/>
</dbReference>
<keyword evidence="1" id="KW-0732">Signal</keyword>
<dbReference type="InterPro" id="IPR015943">
    <property type="entry name" value="WD40/YVTN_repeat-like_dom_sf"/>
</dbReference>
<dbReference type="InterPro" id="IPR051200">
    <property type="entry name" value="Host-pathogen_enzymatic-act"/>
</dbReference>
<dbReference type="EMBL" id="LT629690">
    <property type="protein sequence ID" value="SDE91822.1"/>
    <property type="molecule type" value="Genomic_DNA"/>
</dbReference>
<proteinExistence type="predicted"/>
<accession>A0A1G7GUJ5</accession>